<feature type="compositionally biased region" description="Acidic residues" evidence="1">
    <location>
        <begin position="11"/>
        <end position="24"/>
    </location>
</feature>
<feature type="region of interest" description="Disordered" evidence="1">
    <location>
        <begin position="271"/>
        <end position="395"/>
    </location>
</feature>
<feature type="compositionally biased region" description="Basic and acidic residues" evidence="1">
    <location>
        <begin position="124"/>
        <end position="136"/>
    </location>
</feature>
<proteinExistence type="predicted"/>
<feature type="compositionally biased region" description="Polar residues" evidence="1">
    <location>
        <begin position="301"/>
        <end position="310"/>
    </location>
</feature>
<feature type="compositionally biased region" description="Acidic residues" evidence="1">
    <location>
        <begin position="36"/>
        <end position="48"/>
    </location>
</feature>
<feature type="compositionally biased region" description="Polar residues" evidence="1">
    <location>
        <begin position="105"/>
        <end position="123"/>
    </location>
</feature>
<evidence type="ECO:0000313" key="2">
    <source>
        <dbReference type="EMBL" id="KAL2650306.1"/>
    </source>
</evidence>
<dbReference type="AlphaFoldDB" id="A0ABD1ZHA6"/>
<feature type="compositionally biased region" description="Basic and acidic residues" evidence="1">
    <location>
        <begin position="361"/>
        <end position="374"/>
    </location>
</feature>
<evidence type="ECO:0000256" key="1">
    <source>
        <dbReference type="SAM" id="MobiDB-lite"/>
    </source>
</evidence>
<dbReference type="EMBL" id="JBHFFA010000001">
    <property type="protein sequence ID" value="KAL2650306.1"/>
    <property type="molecule type" value="Genomic_DNA"/>
</dbReference>
<gene>
    <name evidence="2" type="ORF">R1flu_018434</name>
</gene>
<feature type="compositionally biased region" description="Acidic residues" evidence="1">
    <location>
        <begin position="375"/>
        <end position="390"/>
    </location>
</feature>
<keyword evidence="3" id="KW-1185">Reference proteome</keyword>
<feature type="compositionally biased region" description="Acidic residues" evidence="1">
    <location>
        <begin position="285"/>
        <end position="296"/>
    </location>
</feature>
<dbReference type="Proteomes" id="UP001605036">
    <property type="component" value="Unassembled WGS sequence"/>
</dbReference>
<protein>
    <submittedName>
        <fullName evidence="2">Uncharacterized protein</fullName>
    </submittedName>
</protein>
<feature type="compositionally biased region" description="Basic and acidic residues" evidence="1">
    <location>
        <begin position="79"/>
        <end position="104"/>
    </location>
</feature>
<organism evidence="2 3">
    <name type="scientific">Riccia fluitans</name>
    <dbReference type="NCBI Taxonomy" id="41844"/>
    <lineage>
        <taxon>Eukaryota</taxon>
        <taxon>Viridiplantae</taxon>
        <taxon>Streptophyta</taxon>
        <taxon>Embryophyta</taxon>
        <taxon>Marchantiophyta</taxon>
        <taxon>Marchantiopsida</taxon>
        <taxon>Marchantiidae</taxon>
        <taxon>Marchantiales</taxon>
        <taxon>Ricciaceae</taxon>
        <taxon>Riccia</taxon>
    </lineage>
</organism>
<accession>A0ABD1ZHA6</accession>
<dbReference type="InterPro" id="IPR007592">
    <property type="entry name" value="GEBP"/>
</dbReference>
<comment type="caution">
    <text evidence="2">The sequence shown here is derived from an EMBL/GenBank/DDBJ whole genome shotgun (WGS) entry which is preliminary data.</text>
</comment>
<dbReference type="PANTHER" id="PTHR31662">
    <property type="entry name" value="BNAANNG10740D PROTEIN-RELATED"/>
    <property type="match status" value="1"/>
</dbReference>
<feature type="region of interest" description="Disordered" evidence="1">
    <location>
        <begin position="1"/>
        <end position="169"/>
    </location>
</feature>
<sequence>MSHNEKNEAFSSDDDEESGEEEEQIIATQRAKVEEETSSDEEDSETDNEAQRVNRARRKEHYAPSPRKAAHPNLLVGKRGREVGGKDEEPALKRSKDVKGEKPKASSTKAAPSVRSNGAQVSKSKLDNLSKHADVRMKRKASPPPQSKGRTKQAGDSADKSSSLKAMGKAPFSWSDKLEMALAEMLWEDRKHGRPTPSGKKNDPYWKKLVKEMSSEGIVITESQLSEKVRRMRNKWKTIQEKNGHHIWKSTHEHDVNKVWDRIWGTGVDLGKHSVRPGSSHVAAIEEDDSSEEEDVCPQAAGTNRVSLAQPSEKGESSELEEEIGRKKGSGSSTERRPFSPKSVLSPFASKSRLAHTPVVSEDKKKARKAKEASIAEENDAEESAEDDDGDGRISTAGADFLSSLKKESFSVIQEVRGSCLDALNNMPNQTGDFKMSSSEMRWLKSGTVPSVVRSFVESLMSTGGSSLATELEDEWKQLIVEEMEVLEKRLQLTLRLLQLARYEFHEQEI</sequence>
<name>A0ABD1ZHA6_9MARC</name>
<evidence type="ECO:0000313" key="3">
    <source>
        <dbReference type="Proteomes" id="UP001605036"/>
    </source>
</evidence>
<reference evidence="2 3" key="1">
    <citation type="submission" date="2024-09" db="EMBL/GenBank/DDBJ databases">
        <title>Chromosome-scale assembly of Riccia fluitans.</title>
        <authorList>
            <person name="Paukszto L."/>
            <person name="Sawicki J."/>
            <person name="Karawczyk K."/>
            <person name="Piernik-Szablinska J."/>
            <person name="Szczecinska M."/>
            <person name="Mazdziarz M."/>
        </authorList>
    </citation>
    <scope>NUCLEOTIDE SEQUENCE [LARGE SCALE GENOMIC DNA]</scope>
    <source>
        <strain evidence="2">Rf_01</strain>
        <tissue evidence="2">Aerial parts of the thallus</tissue>
    </source>
</reference>